<gene>
    <name evidence="7" type="ORF">JOC49_000913</name>
</gene>
<evidence type="ECO:0000256" key="2">
    <source>
        <dbReference type="ARBA" id="ARBA00022576"/>
    </source>
</evidence>
<evidence type="ECO:0000259" key="6">
    <source>
        <dbReference type="Pfam" id="PF00155"/>
    </source>
</evidence>
<evidence type="ECO:0000256" key="4">
    <source>
        <dbReference type="ARBA" id="ARBA00022898"/>
    </source>
</evidence>
<dbReference type="InterPro" id="IPR004839">
    <property type="entry name" value="Aminotransferase_I/II_large"/>
</dbReference>
<dbReference type="RefSeq" id="WP_204662865.1">
    <property type="nucleotide sequence ID" value="NZ_JAFBDT010000005.1"/>
</dbReference>
<reference evidence="7 8" key="1">
    <citation type="submission" date="2021-01" db="EMBL/GenBank/DDBJ databases">
        <title>Genomic Encyclopedia of Type Strains, Phase IV (KMG-IV): sequencing the most valuable type-strain genomes for metagenomic binning, comparative biology and taxonomic classification.</title>
        <authorList>
            <person name="Goeker M."/>
        </authorList>
    </citation>
    <scope>NUCLEOTIDE SEQUENCE [LARGE SCALE GENOMIC DNA]</scope>
    <source>
        <strain evidence="7 8">DSM 24436</strain>
    </source>
</reference>
<dbReference type="EMBL" id="JAFBDT010000005">
    <property type="protein sequence ID" value="MBM7561393.1"/>
    <property type="molecule type" value="Genomic_DNA"/>
</dbReference>
<organism evidence="7 8">
    <name type="scientific">Fusibacter tunisiensis</name>
    <dbReference type="NCBI Taxonomy" id="1008308"/>
    <lineage>
        <taxon>Bacteria</taxon>
        <taxon>Bacillati</taxon>
        <taxon>Bacillota</taxon>
        <taxon>Clostridia</taxon>
        <taxon>Eubacteriales</taxon>
        <taxon>Eubacteriales Family XII. Incertae Sedis</taxon>
        <taxon>Fusibacter</taxon>
    </lineage>
</organism>
<feature type="domain" description="Aminotransferase class I/classII large" evidence="6">
    <location>
        <begin position="6"/>
        <end position="144"/>
    </location>
</feature>
<keyword evidence="2" id="KW-0032">Aminotransferase</keyword>
<dbReference type="SUPFAM" id="SSF53383">
    <property type="entry name" value="PLP-dependent transferases"/>
    <property type="match status" value="1"/>
</dbReference>
<evidence type="ECO:0000313" key="7">
    <source>
        <dbReference type="EMBL" id="MBM7561393.1"/>
    </source>
</evidence>
<sequence>MHQSKTVIQVRTLSKAFGFAGLRIGYGVFPKHTVKSILPYLPPYRIGHINVQLTDQLFSVDQMRCQVTQLLSEKAKLKSALKQVPTLKVFEGQGNFLWVKMLTPSRTKALLAKQKIAIRDFPSPNEAFCRISIGTHAENVRLIDCLMEVVHGN</sequence>
<evidence type="ECO:0000313" key="8">
    <source>
        <dbReference type="Proteomes" id="UP000767854"/>
    </source>
</evidence>
<accession>A0ABS2MPS8</accession>
<dbReference type="Proteomes" id="UP000767854">
    <property type="component" value="Unassembled WGS sequence"/>
</dbReference>
<dbReference type="InterPro" id="IPR001917">
    <property type="entry name" value="Aminotrans_II_pyridoxalP_BS"/>
</dbReference>
<keyword evidence="3" id="KW-0808">Transferase</keyword>
<dbReference type="Pfam" id="PF00155">
    <property type="entry name" value="Aminotran_1_2"/>
    <property type="match status" value="1"/>
</dbReference>
<dbReference type="PROSITE" id="PS00599">
    <property type="entry name" value="AA_TRANSFER_CLASS_2"/>
    <property type="match status" value="1"/>
</dbReference>
<comment type="caution">
    <text evidence="7">The sequence shown here is derived from an EMBL/GenBank/DDBJ whole genome shotgun (WGS) entry which is preliminary data.</text>
</comment>
<dbReference type="InterPro" id="IPR015421">
    <property type="entry name" value="PyrdxlP-dep_Trfase_major"/>
</dbReference>
<evidence type="ECO:0000256" key="5">
    <source>
        <dbReference type="RuleBase" id="RU003693"/>
    </source>
</evidence>
<proteinExistence type="inferred from homology"/>
<dbReference type="Gene3D" id="3.90.1150.10">
    <property type="entry name" value="Aspartate Aminotransferase, domain 1"/>
    <property type="match status" value="1"/>
</dbReference>
<dbReference type="Gene3D" id="3.40.640.10">
    <property type="entry name" value="Type I PLP-dependent aspartate aminotransferase-like (Major domain)"/>
    <property type="match status" value="1"/>
</dbReference>
<keyword evidence="4 5" id="KW-0663">Pyridoxal phosphate</keyword>
<protein>
    <submittedName>
        <fullName evidence="7">Histidinol-phosphate/aromatic aminotransferase/cobyric acid decarboxylase-like protein</fullName>
    </submittedName>
</protein>
<dbReference type="InterPro" id="IPR015422">
    <property type="entry name" value="PyrdxlP-dep_Trfase_small"/>
</dbReference>
<dbReference type="PANTHER" id="PTHR42885:SF2">
    <property type="entry name" value="HISTIDINOL-PHOSPHATE AMINOTRANSFERASE"/>
    <property type="match status" value="1"/>
</dbReference>
<keyword evidence="8" id="KW-1185">Reference proteome</keyword>
<name>A0ABS2MPS8_9FIRM</name>
<evidence type="ECO:0000256" key="1">
    <source>
        <dbReference type="ARBA" id="ARBA00001933"/>
    </source>
</evidence>
<comment type="cofactor">
    <cofactor evidence="1 5">
        <name>pyridoxal 5'-phosphate</name>
        <dbReference type="ChEBI" id="CHEBI:597326"/>
    </cofactor>
</comment>
<comment type="similarity">
    <text evidence="5">Belongs to the class-II pyridoxal-phosphate-dependent aminotransferase family.</text>
</comment>
<evidence type="ECO:0000256" key="3">
    <source>
        <dbReference type="ARBA" id="ARBA00022679"/>
    </source>
</evidence>
<dbReference type="PANTHER" id="PTHR42885">
    <property type="entry name" value="HISTIDINOL-PHOSPHATE AMINOTRANSFERASE-RELATED"/>
    <property type="match status" value="1"/>
</dbReference>
<dbReference type="InterPro" id="IPR015424">
    <property type="entry name" value="PyrdxlP-dep_Trfase"/>
</dbReference>